<protein>
    <submittedName>
        <fullName evidence="1">Uncharacterized protein</fullName>
    </submittedName>
</protein>
<dbReference type="Proteomes" id="UP000067434">
    <property type="component" value="Chromosome"/>
</dbReference>
<dbReference type="KEGG" id="thf:MA03_03145"/>
<dbReference type="EMBL" id="CP009961">
    <property type="protein sequence ID" value="AKG38474.1"/>
    <property type="molecule type" value="Genomic_DNA"/>
</dbReference>
<accession>A0A0F7FGV6</accession>
<dbReference type="AlphaFoldDB" id="A0A0F7FGV6"/>
<dbReference type="HOGENOM" id="CLU_2893462_0_0_2"/>
<reference evidence="1 2" key="1">
    <citation type="journal article" date="2015" name="Stand. Genomic Sci.">
        <title>Complete genome sequence of and proposal of Thermofilum uzonense sp. nov. a novel hyperthermophilic crenarchaeon and emended description of the genus Thermofilum.</title>
        <authorList>
            <person name="Toshchakov S.V."/>
            <person name="Korzhenkov A.A."/>
            <person name="Samarov N.I."/>
            <person name="Mazunin I.O."/>
            <person name="Mozhey O.I."/>
            <person name="Shmyr I.S."/>
            <person name="Derbikova K.S."/>
            <person name="Taranov E.A."/>
            <person name="Dominova I.N."/>
            <person name="Bonch-Osmolovskaya E.A."/>
            <person name="Patrushev M.V."/>
            <person name="Podosokorskaya O.A."/>
            <person name="Kublanov I.V."/>
        </authorList>
    </citation>
    <scope>NUCLEOTIDE SEQUENCE [LARGE SCALE GENOMIC DNA]</scope>
    <source>
        <strain evidence="1 2">1807-2</strain>
    </source>
</reference>
<evidence type="ECO:0000313" key="2">
    <source>
        <dbReference type="Proteomes" id="UP000067434"/>
    </source>
</evidence>
<organism evidence="1 2">
    <name type="scientific">Infirmifilum uzonense</name>
    <dbReference type="NCBI Taxonomy" id="1550241"/>
    <lineage>
        <taxon>Archaea</taxon>
        <taxon>Thermoproteota</taxon>
        <taxon>Thermoprotei</taxon>
        <taxon>Thermofilales</taxon>
        <taxon>Thermofilaceae</taxon>
        <taxon>Infirmifilum</taxon>
    </lineage>
</organism>
<proteinExistence type="predicted"/>
<keyword evidence="2" id="KW-1185">Reference proteome</keyword>
<dbReference type="STRING" id="1550241.MA03_03145"/>
<dbReference type="PATRIC" id="fig|1550241.5.peg.666"/>
<gene>
    <name evidence="1" type="ORF">MA03_03145</name>
</gene>
<sequence length="62" mass="6551">MKNSISSSAFLRHIILLVFILVLPGALFSSVVKAYIFPVSSKASVIIAPGGYCAVERQLLGG</sequence>
<evidence type="ECO:0000313" key="1">
    <source>
        <dbReference type="EMBL" id="AKG38474.1"/>
    </source>
</evidence>
<name>A0A0F7FGV6_9CREN</name>